<organism evidence="1">
    <name type="scientific">Nonomuraea gerenzanensis</name>
    <dbReference type="NCBI Taxonomy" id="93944"/>
    <lineage>
        <taxon>Bacteria</taxon>
        <taxon>Bacillati</taxon>
        <taxon>Actinomycetota</taxon>
        <taxon>Actinomycetes</taxon>
        <taxon>Streptosporangiales</taxon>
        <taxon>Streptosporangiaceae</taxon>
        <taxon>Nonomuraea</taxon>
    </lineage>
</organism>
<dbReference type="EMBL" id="LT559118">
    <property type="protein sequence ID" value="SBP01221.1"/>
    <property type="molecule type" value="Genomic_DNA"/>
</dbReference>
<dbReference type="AlphaFoldDB" id="A0A1M4EQU4"/>
<sequence>MPAQPYGGVRHTLIRPDGYVGIATSSAGELAAYLAMV</sequence>
<gene>
    <name evidence="1" type="ORF">BN4615_P10737</name>
</gene>
<name>A0A1M4EQU4_9ACTN</name>
<accession>A0A1M4EQU4</accession>
<evidence type="ECO:0000313" key="1">
    <source>
        <dbReference type="EMBL" id="SBP01221.1"/>
    </source>
</evidence>
<proteinExistence type="predicted"/>
<protein>
    <submittedName>
        <fullName evidence="1">Uncharacterized protein</fullName>
    </submittedName>
</protein>
<reference evidence="1" key="1">
    <citation type="submission" date="2016-04" db="EMBL/GenBank/DDBJ databases">
        <authorList>
            <person name="Evans L.H."/>
            <person name="Alamgir A."/>
            <person name="Owens N."/>
            <person name="Weber N.D."/>
            <person name="Virtaneva K."/>
            <person name="Barbian K."/>
            <person name="Babar A."/>
            <person name="Rosenke K."/>
        </authorList>
    </citation>
    <scope>NUCLEOTIDE SEQUENCE</scope>
    <source>
        <strain evidence="1">Nono1</strain>
    </source>
</reference>